<dbReference type="AlphaFoldDB" id="A0A4R1PPA0"/>
<gene>
    <name evidence="2" type="ORF">EV210_12320</name>
</gene>
<sequence>MAKWSQKQMLDFVPVPIPEMDRRLAVSPQEAAQISGRTENTILNWIAADELIAVKINKRLVIPLKALEKKIDKCLCDKFLYADGYTLQAAADLLGVNKKTLRRAVNNLPLEVYMEHRFICVSGKSLKKMLDIKN</sequence>
<evidence type="ECO:0000313" key="2">
    <source>
        <dbReference type="EMBL" id="TCL32200.1"/>
    </source>
</evidence>
<dbReference type="RefSeq" id="WP_132083510.1">
    <property type="nucleotide sequence ID" value="NZ_SLUI01000023.1"/>
</dbReference>
<reference evidence="2 3" key="1">
    <citation type="submission" date="2019-03" db="EMBL/GenBank/DDBJ databases">
        <title>Genomic Encyclopedia of Type Strains, Phase IV (KMG-IV): sequencing the most valuable type-strain genomes for metagenomic binning, comparative biology and taxonomic classification.</title>
        <authorList>
            <person name="Goeker M."/>
        </authorList>
    </citation>
    <scope>NUCLEOTIDE SEQUENCE [LARGE SCALE GENOMIC DNA]</scope>
    <source>
        <strain evidence="2 3">DSM 15969</strain>
    </source>
</reference>
<dbReference type="EMBL" id="SLUI01000023">
    <property type="protein sequence ID" value="TCL32200.1"/>
    <property type="molecule type" value="Genomic_DNA"/>
</dbReference>
<organism evidence="2 3">
    <name type="scientific">Anaerospora hongkongensis</name>
    <dbReference type="NCBI Taxonomy" id="244830"/>
    <lineage>
        <taxon>Bacteria</taxon>
        <taxon>Bacillati</taxon>
        <taxon>Bacillota</taxon>
        <taxon>Negativicutes</taxon>
        <taxon>Selenomonadales</taxon>
        <taxon>Sporomusaceae</taxon>
        <taxon>Anaerospora</taxon>
    </lineage>
</organism>
<dbReference type="InterPro" id="IPR041657">
    <property type="entry name" value="HTH_17"/>
</dbReference>
<evidence type="ECO:0000259" key="1">
    <source>
        <dbReference type="Pfam" id="PF12728"/>
    </source>
</evidence>
<name>A0A4R1PPA0_9FIRM</name>
<proteinExistence type="predicted"/>
<keyword evidence="3" id="KW-1185">Reference proteome</keyword>
<evidence type="ECO:0000313" key="3">
    <source>
        <dbReference type="Proteomes" id="UP000295063"/>
    </source>
</evidence>
<accession>A0A4R1PPA0</accession>
<protein>
    <recommendedName>
        <fullName evidence="1">Helix-turn-helix domain-containing protein</fullName>
    </recommendedName>
</protein>
<dbReference type="OrthoDB" id="4991115at2"/>
<dbReference type="Proteomes" id="UP000295063">
    <property type="component" value="Unassembled WGS sequence"/>
</dbReference>
<dbReference type="Pfam" id="PF12728">
    <property type="entry name" value="HTH_17"/>
    <property type="match status" value="1"/>
</dbReference>
<comment type="caution">
    <text evidence="2">The sequence shown here is derived from an EMBL/GenBank/DDBJ whole genome shotgun (WGS) entry which is preliminary data.</text>
</comment>
<feature type="domain" description="Helix-turn-helix" evidence="1">
    <location>
        <begin position="27"/>
        <end position="69"/>
    </location>
</feature>